<keyword evidence="3" id="KW-1185">Reference proteome</keyword>
<dbReference type="EMBL" id="CP003235">
    <property type="protein sequence ID" value="AFC32359.1"/>
    <property type="molecule type" value="Genomic_DNA"/>
</dbReference>
<dbReference type="AlphaFoldDB" id="H6NKG8"/>
<evidence type="ECO:0000256" key="1">
    <source>
        <dbReference type="SAM" id="Phobius"/>
    </source>
</evidence>
<dbReference type="KEGG" id="pmq:PM3016_5673"/>
<protein>
    <submittedName>
        <fullName evidence="2">Uncharacterized protein</fullName>
    </submittedName>
</protein>
<name>H6NKG8_9BACL</name>
<keyword evidence="1" id="KW-0472">Membrane</keyword>
<reference evidence="2 3" key="1">
    <citation type="journal article" date="2012" name="J. Bacteriol.">
        <title>Complete Genome Sequence of Paenibacillus mucilaginosus 3016, a Bacterium Functional as Microbial Fertilizer.</title>
        <authorList>
            <person name="Ma M."/>
            <person name="Wang Z."/>
            <person name="Li L."/>
            <person name="Jiang X."/>
            <person name="Guan D."/>
            <person name="Cao F."/>
            <person name="Chen H."/>
            <person name="Wang X."/>
            <person name="Shen D."/>
            <person name="Du B."/>
            <person name="Li J."/>
        </authorList>
    </citation>
    <scope>NUCLEOTIDE SEQUENCE [LARGE SCALE GENOMIC DNA]</scope>
    <source>
        <strain evidence="2 3">3016</strain>
    </source>
</reference>
<evidence type="ECO:0000313" key="3">
    <source>
        <dbReference type="Proteomes" id="UP000007523"/>
    </source>
</evidence>
<sequence>MFSREDIVTLRLAFLFFVMPVVAIYAMFALT</sequence>
<keyword evidence="1" id="KW-0812">Transmembrane</keyword>
<gene>
    <name evidence="2" type="ORF">PM3016_5673</name>
</gene>
<organism evidence="2 3">
    <name type="scientific">Paenibacillus mucilaginosus 3016</name>
    <dbReference type="NCBI Taxonomy" id="1116391"/>
    <lineage>
        <taxon>Bacteria</taxon>
        <taxon>Bacillati</taxon>
        <taxon>Bacillota</taxon>
        <taxon>Bacilli</taxon>
        <taxon>Bacillales</taxon>
        <taxon>Paenibacillaceae</taxon>
        <taxon>Paenibacillus</taxon>
    </lineage>
</organism>
<keyword evidence="1" id="KW-1133">Transmembrane helix</keyword>
<proteinExistence type="predicted"/>
<dbReference type="Proteomes" id="UP000007523">
    <property type="component" value="Chromosome"/>
</dbReference>
<accession>H6NKG8</accession>
<feature type="transmembrane region" description="Helical" evidence="1">
    <location>
        <begin position="12"/>
        <end position="30"/>
    </location>
</feature>
<dbReference type="HOGENOM" id="CLU_3397677_0_0_9"/>
<evidence type="ECO:0000313" key="2">
    <source>
        <dbReference type="EMBL" id="AFC32359.1"/>
    </source>
</evidence>